<reference evidence="2 3" key="1">
    <citation type="journal article" date="2023" name="Microbiol. Spectr.">
        <title>Symbiosis of Carpenter Bees with Uncharacterized Lactic Acid Bacteria Showing NAD Auxotrophy.</title>
        <authorList>
            <person name="Kawasaki S."/>
            <person name="Ozawa K."/>
            <person name="Mori T."/>
            <person name="Yamamoto A."/>
            <person name="Ito M."/>
            <person name="Ohkuma M."/>
            <person name="Sakamoto M."/>
            <person name="Matsutani M."/>
        </authorList>
    </citation>
    <scope>NUCLEOTIDE SEQUENCE [LARGE SCALE GENOMIC DNA]</scope>
    <source>
        <strain evidence="2 3">KimC2</strain>
    </source>
</reference>
<gene>
    <name evidence="2" type="ORF">KIMC2_09000</name>
</gene>
<name>A0AAU9CYN1_9LACO</name>
<evidence type="ECO:0000256" key="1">
    <source>
        <dbReference type="SAM" id="Phobius"/>
    </source>
</evidence>
<sequence length="177" mass="21440">MLNFQNKERKVVLLAVFLIFLTVVYGLFIHDLLAVSWQRFVDFFFYLALLLGFFLIIRVIYRKFFKYLNLSETKIKNMDHLQFVNLVYHLCSKMGYDKIKVLNNSVFDISYEYNGNKFFIFCYHKKRLDRVQILKDEEVVLISDYVLEPYELDQLDGSKWKLIDHDKFIQLLNDYLI</sequence>
<feature type="transmembrane region" description="Helical" evidence="1">
    <location>
        <begin position="43"/>
        <end position="61"/>
    </location>
</feature>
<evidence type="ECO:0000313" key="3">
    <source>
        <dbReference type="Proteomes" id="UP001321804"/>
    </source>
</evidence>
<protein>
    <submittedName>
        <fullName evidence="2">Uncharacterized protein</fullName>
    </submittedName>
</protein>
<accession>A0AAU9CYN1</accession>
<evidence type="ECO:0000313" key="2">
    <source>
        <dbReference type="EMBL" id="BDR56338.1"/>
    </source>
</evidence>
<keyword evidence="1" id="KW-0812">Transmembrane</keyword>
<keyword evidence="3" id="KW-1185">Reference proteome</keyword>
<keyword evidence="1" id="KW-0472">Membrane</keyword>
<dbReference type="AlphaFoldDB" id="A0AAU9CYN1"/>
<dbReference type="RefSeq" id="WP_317698251.1">
    <property type="nucleotide sequence ID" value="NZ_AP026801.1"/>
</dbReference>
<feature type="transmembrane region" description="Helical" evidence="1">
    <location>
        <begin position="12"/>
        <end position="37"/>
    </location>
</feature>
<organism evidence="2 3">
    <name type="scientific">Xylocopilactobacillus apis</name>
    <dbReference type="NCBI Taxonomy" id="2932183"/>
    <lineage>
        <taxon>Bacteria</taxon>
        <taxon>Bacillati</taxon>
        <taxon>Bacillota</taxon>
        <taxon>Bacilli</taxon>
        <taxon>Lactobacillales</taxon>
        <taxon>Lactobacillaceae</taxon>
        <taxon>Xylocopilactobacillus</taxon>
    </lineage>
</organism>
<dbReference type="EMBL" id="AP026801">
    <property type="protein sequence ID" value="BDR56338.1"/>
    <property type="molecule type" value="Genomic_DNA"/>
</dbReference>
<dbReference type="KEGG" id="xak:KIMC2_09000"/>
<keyword evidence="1" id="KW-1133">Transmembrane helix</keyword>
<dbReference type="Proteomes" id="UP001321804">
    <property type="component" value="Chromosome"/>
</dbReference>
<proteinExistence type="predicted"/>